<dbReference type="Proteomes" id="UP000078529">
    <property type="component" value="Unassembled WGS sequence"/>
</dbReference>
<keyword evidence="1" id="KW-1133">Transmembrane helix</keyword>
<organism evidence="2 3">
    <name type="scientific">Aureimonas ureilytica</name>
    <dbReference type="NCBI Taxonomy" id="401562"/>
    <lineage>
        <taxon>Bacteria</taxon>
        <taxon>Pseudomonadati</taxon>
        <taxon>Pseudomonadota</taxon>
        <taxon>Alphaproteobacteria</taxon>
        <taxon>Hyphomicrobiales</taxon>
        <taxon>Aurantimonadaceae</taxon>
        <taxon>Aureimonas</taxon>
    </lineage>
</organism>
<keyword evidence="1" id="KW-0472">Membrane</keyword>
<comment type="caution">
    <text evidence="2">The sequence shown here is derived from an EMBL/GenBank/DDBJ whole genome shotgun (WGS) entry which is preliminary data.</text>
</comment>
<proteinExistence type="predicted"/>
<keyword evidence="3" id="KW-1185">Reference proteome</keyword>
<feature type="transmembrane region" description="Helical" evidence="1">
    <location>
        <begin position="284"/>
        <end position="303"/>
    </location>
</feature>
<reference evidence="2 3" key="1">
    <citation type="journal article" date="2016" name="Front. Microbiol.">
        <title>Genomic Resource of Rice Seed Associated Bacteria.</title>
        <authorList>
            <person name="Midha S."/>
            <person name="Bansal K."/>
            <person name="Sharma S."/>
            <person name="Kumar N."/>
            <person name="Patil P.P."/>
            <person name="Chaudhry V."/>
            <person name="Patil P.B."/>
        </authorList>
    </citation>
    <scope>NUCLEOTIDE SEQUENCE [LARGE SCALE GENOMIC DNA]</scope>
    <source>
        <strain evidence="2 3">NS365</strain>
    </source>
</reference>
<accession>A0A147DCD1</accession>
<feature type="transmembrane region" description="Helical" evidence="1">
    <location>
        <begin position="183"/>
        <end position="201"/>
    </location>
</feature>
<dbReference type="PATRIC" id="fig|401562.4.peg.218"/>
<dbReference type="RefSeq" id="WP_058598417.1">
    <property type="nucleotide sequence ID" value="NZ_LDQA01000001.1"/>
</dbReference>
<feature type="transmembrane region" description="Helical" evidence="1">
    <location>
        <begin position="143"/>
        <end position="174"/>
    </location>
</feature>
<keyword evidence="1" id="KW-0812">Transmembrane</keyword>
<sequence length="430" mass="47144">MWLKRANPVELALFTGWFILLLWVFSHTSALVPDEQIFLNLSHGYSLPEILLGPSKYGYGQLFWLIIHFCSGLTARAIAMAAMLTTPLLICATVSDRSVFGRTLVFLLWLSMPIAFWTGKLIGPELMSMGLASGAVFALHRERLMYAGLLSGLAVGLKLSGAPIIFFIGLLILLEKPNPLRSAINFCLCAIVGAFIAYPGLLFSEPTGVSTADVSLARVLTNLNMSRWEWDGVFSGGVLSFTLATGPFIGFMAFALFSYWRGALALVVAFVALILLMSTSETQYGWYVIPLVPAILYVAGRFVDSRSYAPSILAAIVGVNFASSAITTSDMLVQKHYQIEALENPQWSKCIQNNLSRLPNGTSLVNISEFGSDIMIPGNLKTLLSDKMNQADAVIVMRRLMVSDAIKETVKKFPFVLSCGEAYIFTREIN</sequence>
<name>A0A147DCD1_9HYPH</name>
<evidence type="ECO:0000256" key="1">
    <source>
        <dbReference type="SAM" id="Phobius"/>
    </source>
</evidence>
<feature type="transmembrane region" description="Helical" evidence="1">
    <location>
        <begin position="233"/>
        <end position="255"/>
    </location>
</feature>
<feature type="transmembrane region" description="Helical" evidence="1">
    <location>
        <begin position="104"/>
        <end position="123"/>
    </location>
</feature>
<evidence type="ECO:0000313" key="3">
    <source>
        <dbReference type="Proteomes" id="UP000078529"/>
    </source>
</evidence>
<feature type="transmembrane region" description="Helical" evidence="1">
    <location>
        <begin position="262"/>
        <end position="278"/>
    </location>
</feature>
<feature type="transmembrane region" description="Helical" evidence="1">
    <location>
        <begin position="62"/>
        <end position="92"/>
    </location>
</feature>
<dbReference type="EMBL" id="LDQA01000001">
    <property type="protein sequence ID" value="KTR08559.1"/>
    <property type="molecule type" value="Genomic_DNA"/>
</dbReference>
<dbReference type="AlphaFoldDB" id="A0A147DCD1"/>
<gene>
    <name evidence="2" type="ORF">NS365_01085</name>
</gene>
<evidence type="ECO:0000313" key="2">
    <source>
        <dbReference type="EMBL" id="KTR08559.1"/>
    </source>
</evidence>
<evidence type="ECO:0008006" key="4">
    <source>
        <dbReference type="Google" id="ProtNLM"/>
    </source>
</evidence>
<protein>
    <recommendedName>
        <fullName evidence="4">Glycosyltransferase RgtA/B/C/D-like domain-containing protein</fullName>
    </recommendedName>
</protein>